<keyword evidence="1" id="KW-0472">Membrane</keyword>
<dbReference type="Proteomes" id="UP000315343">
    <property type="component" value="Unassembled WGS sequence"/>
</dbReference>
<dbReference type="AlphaFoldDB" id="A0A562JB00"/>
<keyword evidence="1" id="KW-0812">Transmembrane</keyword>
<proteinExistence type="predicted"/>
<dbReference type="EMBL" id="VLKH01000004">
    <property type="protein sequence ID" value="TWH80342.1"/>
    <property type="molecule type" value="Genomic_DNA"/>
</dbReference>
<name>A0A562JB00_9FIRM</name>
<dbReference type="InterPro" id="IPR017516">
    <property type="entry name" value="AbrB_dup"/>
</dbReference>
<evidence type="ECO:0000256" key="1">
    <source>
        <dbReference type="SAM" id="Phobius"/>
    </source>
</evidence>
<keyword evidence="3" id="KW-1185">Reference proteome</keyword>
<protein>
    <submittedName>
        <fullName evidence="2">Uncharacterized protein</fullName>
    </submittedName>
</protein>
<dbReference type="GO" id="GO:0016020">
    <property type="term" value="C:membrane"/>
    <property type="evidence" value="ECO:0007669"/>
    <property type="project" value="InterPro"/>
</dbReference>
<accession>A0A562JB00</accession>
<dbReference type="RefSeq" id="WP_145082143.1">
    <property type="nucleotide sequence ID" value="NZ_JAYFNS010000006.1"/>
</dbReference>
<dbReference type="PANTHER" id="PTHR38457">
    <property type="entry name" value="REGULATOR ABRB-RELATED"/>
    <property type="match status" value="1"/>
</dbReference>
<feature type="transmembrane region" description="Helical" evidence="1">
    <location>
        <begin position="138"/>
        <end position="160"/>
    </location>
</feature>
<keyword evidence="1" id="KW-1133">Transmembrane helix</keyword>
<comment type="caution">
    <text evidence="2">The sequence shown here is derived from an EMBL/GenBank/DDBJ whole genome shotgun (WGS) entry which is preliminary data.</text>
</comment>
<sequence>MLNFIWTMLAGYLTGRIFLKVKIPGGMMIGSIAGAALLNIATNMAYMPYAGRLAAQIIAGAFIGVGLEKCDLKRLKTIYKPAITLIAGMLVLNIVSGFMIYYFSHLDLMTSLMSAIPGGISDIPIISEEMGADSSKVALLQFVRLVFGLGVFPSMIAKISKMKYFENSINKDVYKRTSSSFYNLNCMLLTLAVAAVFGIIGKLSGIPSASLVFSMISVIVLKLSTNKACMPRSMRKFAQLLAGCYIGSSFTLSDAAEMRFLIVPSIILLVGYFTACFVIGNILNKKYRLPLDEAMLAATPAGASDMALISAEIGIESSDVIVLQIIRMITAVSLFPQIMRAIAMIAS</sequence>
<feature type="transmembrane region" description="Helical" evidence="1">
    <location>
        <begin position="237"/>
        <end position="256"/>
    </location>
</feature>
<feature type="transmembrane region" description="Helical" evidence="1">
    <location>
        <begin position="206"/>
        <end position="225"/>
    </location>
</feature>
<feature type="transmembrane region" description="Helical" evidence="1">
    <location>
        <begin position="53"/>
        <end position="70"/>
    </location>
</feature>
<dbReference type="GO" id="GO:0010468">
    <property type="term" value="P:regulation of gene expression"/>
    <property type="evidence" value="ECO:0007669"/>
    <property type="project" value="InterPro"/>
</dbReference>
<dbReference type="PIRSF" id="PIRSF038991">
    <property type="entry name" value="Protein_AbrB"/>
    <property type="match status" value="1"/>
</dbReference>
<evidence type="ECO:0000313" key="2">
    <source>
        <dbReference type="EMBL" id="TWH80342.1"/>
    </source>
</evidence>
<evidence type="ECO:0000313" key="3">
    <source>
        <dbReference type="Proteomes" id="UP000315343"/>
    </source>
</evidence>
<feature type="transmembrane region" description="Helical" evidence="1">
    <location>
        <begin position="82"/>
        <end position="103"/>
    </location>
</feature>
<feature type="transmembrane region" description="Helical" evidence="1">
    <location>
        <begin position="181"/>
        <end position="200"/>
    </location>
</feature>
<dbReference type="OrthoDB" id="5460360at2"/>
<feature type="transmembrane region" description="Helical" evidence="1">
    <location>
        <begin position="21"/>
        <end position="41"/>
    </location>
</feature>
<feature type="transmembrane region" description="Helical" evidence="1">
    <location>
        <begin position="262"/>
        <end position="283"/>
    </location>
</feature>
<dbReference type="Pfam" id="PF05145">
    <property type="entry name" value="AbrB"/>
    <property type="match status" value="1"/>
</dbReference>
<reference evidence="2 3" key="1">
    <citation type="submission" date="2019-07" db="EMBL/GenBank/DDBJ databases">
        <title>Genomic Encyclopedia of Type Strains, Phase I: the one thousand microbial genomes (KMG-I) project.</title>
        <authorList>
            <person name="Kyrpides N."/>
        </authorList>
    </citation>
    <scope>NUCLEOTIDE SEQUENCE [LARGE SCALE GENOMIC DNA]</scope>
    <source>
        <strain evidence="2 3">DSM 13558</strain>
    </source>
</reference>
<organism evidence="2 3">
    <name type="scientific">Sedimentibacter saalensis</name>
    <dbReference type="NCBI Taxonomy" id="130788"/>
    <lineage>
        <taxon>Bacteria</taxon>
        <taxon>Bacillati</taxon>
        <taxon>Bacillota</taxon>
        <taxon>Tissierellia</taxon>
        <taxon>Sedimentibacter</taxon>
    </lineage>
</organism>
<gene>
    <name evidence="2" type="ORF">LY60_01602</name>
</gene>
<dbReference type="InterPro" id="IPR007820">
    <property type="entry name" value="AbrB_fam"/>
</dbReference>
<dbReference type="PANTHER" id="PTHR38457:SF1">
    <property type="entry name" value="REGULATOR ABRB-RELATED"/>
    <property type="match status" value="1"/>
</dbReference>
<dbReference type="NCBIfam" id="TIGR03082">
    <property type="entry name" value="Gneg_AbrB_dup"/>
    <property type="match status" value="2"/>
</dbReference>